<gene>
    <name evidence="1" type="ORF">CDAUBV1_LOCUS9322</name>
</gene>
<dbReference type="Proteomes" id="UP001497525">
    <property type="component" value="Unassembled WGS sequence"/>
</dbReference>
<protein>
    <submittedName>
        <fullName evidence="1">Uncharacterized protein</fullName>
    </submittedName>
</protein>
<accession>A0AAV2TDA4</accession>
<organism evidence="1 2">
    <name type="scientific">Calicophoron daubneyi</name>
    <name type="common">Rumen fluke</name>
    <name type="synonym">Paramphistomum daubneyi</name>
    <dbReference type="NCBI Taxonomy" id="300641"/>
    <lineage>
        <taxon>Eukaryota</taxon>
        <taxon>Metazoa</taxon>
        <taxon>Spiralia</taxon>
        <taxon>Lophotrochozoa</taxon>
        <taxon>Platyhelminthes</taxon>
        <taxon>Trematoda</taxon>
        <taxon>Digenea</taxon>
        <taxon>Plagiorchiida</taxon>
        <taxon>Pronocephalata</taxon>
        <taxon>Paramphistomoidea</taxon>
        <taxon>Paramphistomidae</taxon>
        <taxon>Calicophoron</taxon>
    </lineage>
</organism>
<dbReference type="AlphaFoldDB" id="A0AAV2TDA4"/>
<evidence type="ECO:0000313" key="1">
    <source>
        <dbReference type="EMBL" id="CAL5135140.1"/>
    </source>
</evidence>
<comment type="caution">
    <text evidence="1">The sequence shown here is derived from an EMBL/GenBank/DDBJ whole genome shotgun (WGS) entry which is preliminary data.</text>
</comment>
<proteinExistence type="predicted"/>
<dbReference type="EMBL" id="CAXLJL010000245">
    <property type="protein sequence ID" value="CAL5135140.1"/>
    <property type="molecule type" value="Genomic_DNA"/>
</dbReference>
<name>A0AAV2TDA4_CALDB</name>
<sequence>MHIHIYIRSDLDGLVRDKNYIRTRTEMYPVDSNTMHYYVACYVYQSLMRGSNTCRAQSHCTRATATEPFSKNRGRGSEIAVRIAGLNSSPNGPHRLVASSAECGGRR</sequence>
<reference evidence="1" key="1">
    <citation type="submission" date="2024-06" db="EMBL/GenBank/DDBJ databases">
        <authorList>
            <person name="Liu X."/>
            <person name="Lenzi L."/>
            <person name="Haldenby T S."/>
            <person name="Uol C."/>
        </authorList>
    </citation>
    <scope>NUCLEOTIDE SEQUENCE</scope>
</reference>
<evidence type="ECO:0000313" key="2">
    <source>
        <dbReference type="Proteomes" id="UP001497525"/>
    </source>
</evidence>